<dbReference type="Proteomes" id="UP001497522">
    <property type="component" value="Chromosome 8"/>
</dbReference>
<protein>
    <submittedName>
        <fullName evidence="1">Uncharacterized protein</fullName>
    </submittedName>
</protein>
<organism evidence="1 2">
    <name type="scientific">Sphagnum jensenii</name>
    <dbReference type="NCBI Taxonomy" id="128206"/>
    <lineage>
        <taxon>Eukaryota</taxon>
        <taxon>Viridiplantae</taxon>
        <taxon>Streptophyta</taxon>
        <taxon>Embryophyta</taxon>
        <taxon>Bryophyta</taxon>
        <taxon>Sphagnophytina</taxon>
        <taxon>Sphagnopsida</taxon>
        <taxon>Sphagnales</taxon>
        <taxon>Sphagnaceae</taxon>
        <taxon>Sphagnum</taxon>
    </lineage>
</organism>
<dbReference type="EMBL" id="OZ023709">
    <property type="protein sequence ID" value="CAK9882142.1"/>
    <property type="molecule type" value="Genomic_DNA"/>
</dbReference>
<name>A0ABP1C090_9BRYO</name>
<gene>
    <name evidence="1" type="ORF">CSSPJE1EN2_LOCUS23498</name>
</gene>
<reference evidence="1" key="1">
    <citation type="submission" date="2024-03" db="EMBL/GenBank/DDBJ databases">
        <authorList>
            <consortium name="ELIXIR-Norway"/>
            <consortium name="Elixir Norway"/>
        </authorList>
    </citation>
    <scope>NUCLEOTIDE SEQUENCE</scope>
</reference>
<proteinExistence type="predicted"/>
<accession>A0ABP1C090</accession>
<keyword evidence="2" id="KW-1185">Reference proteome</keyword>
<sequence length="81" mass="8928">MWGRFYKDAVQEAQQLLLRGRSEHQLPFLLAMMSRMPWAMGERGRVGDAVDSGVGGGVGPGDAVAMAYYSVKDSARFWCSN</sequence>
<evidence type="ECO:0000313" key="2">
    <source>
        <dbReference type="Proteomes" id="UP001497522"/>
    </source>
</evidence>
<evidence type="ECO:0000313" key="1">
    <source>
        <dbReference type="EMBL" id="CAK9882142.1"/>
    </source>
</evidence>